<dbReference type="InterPro" id="IPR039425">
    <property type="entry name" value="RNA_pol_sigma-70-like"/>
</dbReference>
<keyword evidence="3" id="KW-0731">Sigma factor</keyword>
<dbReference type="PANTHER" id="PTHR43133">
    <property type="entry name" value="RNA POLYMERASE ECF-TYPE SIGMA FACTO"/>
    <property type="match status" value="1"/>
</dbReference>
<dbReference type="InterPro" id="IPR036388">
    <property type="entry name" value="WH-like_DNA-bd_sf"/>
</dbReference>
<evidence type="ECO:0000313" key="7">
    <source>
        <dbReference type="EMBL" id="ABC23197.1"/>
    </source>
</evidence>
<gene>
    <name evidence="7" type="ordered locus">Rru_A2397</name>
</gene>
<protein>
    <submittedName>
        <fullName evidence="7">Sigma-24 (FecI)</fullName>
    </submittedName>
</protein>
<keyword evidence="2" id="KW-0805">Transcription regulation</keyword>
<dbReference type="Gene3D" id="1.10.10.10">
    <property type="entry name" value="Winged helix-like DNA-binding domain superfamily/Winged helix DNA-binding domain"/>
    <property type="match status" value="1"/>
</dbReference>
<evidence type="ECO:0000259" key="6">
    <source>
        <dbReference type="Pfam" id="PF08281"/>
    </source>
</evidence>
<dbReference type="STRING" id="269796.Rru_A2397"/>
<dbReference type="InterPro" id="IPR013325">
    <property type="entry name" value="RNA_pol_sigma_r2"/>
</dbReference>
<dbReference type="AlphaFoldDB" id="Q2RRP8"/>
<feature type="domain" description="RNA polymerase sigma-70 region 2" evidence="5">
    <location>
        <begin position="10"/>
        <end position="85"/>
    </location>
</feature>
<dbReference type="PANTHER" id="PTHR43133:SF63">
    <property type="entry name" value="RNA POLYMERASE SIGMA FACTOR FECI-RELATED"/>
    <property type="match status" value="1"/>
</dbReference>
<dbReference type="Pfam" id="PF08281">
    <property type="entry name" value="Sigma70_r4_2"/>
    <property type="match status" value="1"/>
</dbReference>
<dbReference type="GO" id="GO:0016987">
    <property type="term" value="F:sigma factor activity"/>
    <property type="evidence" value="ECO:0007669"/>
    <property type="project" value="UniProtKB-KW"/>
</dbReference>
<dbReference type="eggNOG" id="COG1595">
    <property type="taxonomic scope" value="Bacteria"/>
</dbReference>
<dbReference type="InterPro" id="IPR013249">
    <property type="entry name" value="RNA_pol_sigma70_r4_t2"/>
</dbReference>
<sequence length="179" mass="19677">MTDVKDSLDLFLRHRRALIDYATPIVGDSMRAEDVVQEAWLRFDSASPSPTSTEAGRGTALERPVGYLYKIVRNLAVDLSRRLKREAWMGDGGASLDGVAAGAPSPEQEAIGRDDLRAVAQALASLPPRTRTAFDLHRFENCTFAEIGQRLGISQTRAHSLVHEALAHCLDHLDRSSKL</sequence>
<dbReference type="KEGG" id="rru:Rru_A2397"/>
<dbReference type="InterPro" id="IPR014284">
    <property type="entry name" value="RNA_pol_sigma-70_dom"/>
</dbReference>
<dbReference type="HOGENOM" id="CLU_047691_12_5_5"/>
<evidence type="ECO:0000256" key="1">
    <source>
        <dbReference type="ARBA" id="ARBA00010641"/>
    </source>
</evidence>
<dbReference type="EnsemblBacteria" id="ABC23197">
    <property type="protein sequence ID" value="ABC23197"/>
    <property type="gene ID" value="Rru_A2397"/>
</dbReference>
<evidence type="ECO:0000256" key="3">
    <source>
        <dbReference type="ARBA" id="ARBA00023082"/>
    </source>
</evidence>
<evidence type="ECO:0000256" key="4">
    <source>
        <dbReference type="ARBA" id="ARBA00023163"/>
    </source>
</evidence>
<keyword evidence="8" id="KW-1185">Reference proteome</keyword>
<dbReference type="InterPro" id="IPR007627">
    <property type="entry name" value="RNA_pol_sigma70_r2"/>
</dbReference>
<dbReference type="NCBIfam" id="TIGR02937">
    <property type="entry name" value="sigma70-ECF"/>
    <property type="match status" value="1"/>
</dbReference>
<dbReference type="GO" id="GO:0003677">
    <property type="term" value="F:DNA binding"/>
    <property type="evidence" value="ECO:0007669"/>
    <property type="project" value="InterPro"/>
</dbReference>
<evidence type="ECO:0000313" key="8">
    <source>
        <dbReference type="Proteomes" id="UP000001929"/>
    </source>
</evidence>
<dbReference type="Gene3D" id="1.10.1740.10">
    <property type="match status" value="1"/>
</dbReference>
<dbReference type="SUPFAM" id="SSF88946">
    <property type="entry name" value="Sigma2 domain of RNA polymerase sigma factors"/>
    <property type="match status" value="1"/>
</dbReference>
<accession>Q2RRP8</accession>
<dbReference type="EMBL" id="CP000230">
    <property type="protein sequence ID" value="ABC23197.1"/>
    <property type="molecule type" value="Genomic_DNA"/>
</dbReference>
<evidence type="ECO:0000256" key="2">
    <source>
        <dbReference type="ARBA" id="ARBA00023015"/>
    </source>
</evidence>
<dbReference type="Pfam" id="PF04542">
    <property type="entry name" value="Sigma70_r2"/>
    <property type="match status" value="1"/>
</dbReference>
<dbReference type="InterPro" id="IPR013324">
    <property type="entry name" value="RNA_pol_sigma_r3/r4-like"/>
</dbReference>
<dbReference type="PhylomeDB" id="Q2RRP8"/>
<organism evidence="7 8">
    <name type="scientific">Rhodospirillum rubrum (strain ATCC 11170 / ATH 1.1.1 / DSM 467 / LMG 4362 / NCIMB 8255 / S1)</name>
    <dbReference type="NCBI Taxonomy" id="269796"/>
    <lineage>
        <taxon>Bacteria</taxon>
        <taxon>Pseudomonadati</taxon>
        <taxon>Pseudomonadota</taxon>
        <taxon>Alphaproteobacteria</taxon>
        <taxon>Rhodospirillales</taxon>
        <taxon>Rhodospirillaceae</taxon>
        <taxon>Rhodospirillum</taxon>
    </lineage>
</organism>
<dbReference type="GO" id="GO:0006352">
    <property type="term" value="P:DNA-templated transcription initiation"/>
    <property type="evidence" value="ECO:0007669"/>
    <property type="project" value="InterPro"/>
</dbReference>
<evidence type="ECO:0000259" key="5">
    <source>
        <dbReference type="Pfam" id="PF04542"/>
    </source>
</evidence>
<reference evidence="7 8" key="1">
    <citation type="journal article" date="2011" name="Stand. Genomic Sci.">
        <title>Complete genome sequence of Rhodospirillum rubrum type strain (S1).</title>
        <authorList>
            <person name="Munk A.C."/>
            <person name="Copeland A."/>
            <person name="Lucas S."/>
            <person name="Lapidus A."/>
            <person name="Del Rio T.G."/>
            <person name="Barry K."/>
            <person name="Detter J.C."/>
            <person name="Hammon N."/>
            <person name="Israni S."/>
            <person name="Pitluck S."/>
            <person name="Brettin T."/>
            <person name="Bruce D."/>
            <person name="Han C."/>
            <person name="Tapia R."/>
            <person name="Gilna P."/>
            <person name="Schmutz J."/>
            <person name="Larimer F."/>
            <person name="Land M."/>
            <person name="Kyrpides N.C."/>
            <person name="Mavromatis K."/>
            <person name="Richardson P."/>
            <person name="Rohde M."/>
            <person name="Goker M."/>
            <person name="Klenk H.P."/>
            <person name="Zhang Y."/>
            <person name="Roberts G.P."/>
            <person name="Reslewic S."/>
            <person name="Schwartz D.C."/>
        </authorList>
    </citation>
    <scope>NUCLEOTIDE SEQUENCE [LARGE SCALE GENOMIC DNA]</scope>
    <source>
        <strain evidence="8">ATCC 11170 / ATH 1.1.1 / DSM 467 / LMG 4362 / NCIMB 8255 / S1</strain>
    </source>
</reference>
<proteinExistence type="inferred from homology"/>
<comment type="similarity">
    <text evidence="1">Belongs to the sigma-70 factor family. ECF subfamily.</text>
</comment>
<dbReference type="CDD" id="cd06171">
    <property type="entry name" value="Sigma70_r4"/>
    <property type="match status" value="1"/>
</dbReference>
<keyword evidence="4" id="KW-0804">Transcription</keyword>
<dbReference type="PATRIC" id="fig|269796.9.peg.2498"/>
<dbReference type="Proteomes" id="UP000001929">
    <property type="component" value="Chromosome"/>
</dbReference>
<feature type="domain" description="RNA polymerase sigma factor 70 region 4 type 2" evidence="6">
    <location>
        <begin position="117"/>
        <end position="169"/>
    </location>
</feature>
<name>Q2RRP8_RHORT</name>
<dbReference type="SUPFAM" id="SSF88659">
    <property type="entry name" value="Sigma3 and sigma4 domains of RNA polymerase sigma factors"/>
    <property type="match status" value="1"/>
</dbReference>